<evidence type="ECO:0000256" key="1">
    <source>
        <dbReference type="SAM" id="MobiDB-lite"/>
    </source>
</evidence>
<organism evidence="2 3">
    <name type="scientific">Phytophthora boehmeriae</name>
    <dbReference type="NCBI Taxonomy" id="109152"/>
    <lineage>
        <taxon>Eukaryota</taxon>
        <taxon>Sar</taxon>
        <taxon>Stramenopiles</taxon>
        <taxon>Oomycota</taxon>
        <taxon>Peronosporomycetes</taxon>
        <taxon>Peronosporales</taxon>
        <taxon>Peronosporaceae</taxon>
        <taxon>Phytophthora</taxon>
    </lineage>
</organism>
<keyword evidence="3" id="KW-1185">Reference proteome</keyword>
<sequence>MAPAKKSKAAGKRATRQRAARGPGLGDAGTSVPRSPVSYRGASDVLERTEGPAELGSGTREAVAKTRPFAISGAVAKANANAEALAEGPELGTPPAEPASTTVVEDTEDVRPAQETVGEDSVAAAAASLGELLVGGASGMGGVEDDDEEGDDYAGEPMDIEEKDTPPDEDVPETHGDEDNDGTSLGERIAERSSSRTSRQDVETPGPVTAAGRPKRIAASVASARIAIQSEEDLRVVRLTRKRLAEDHSHLDEQEEEDDPVDELCEIDRMVAREVRRLDGVDTLEGKSGASSRGNSSSNSVY</sequence>
<reference evidence="2" key="1">
    <citation type="submission" date="2021-02" db="EMBL/GenBank/DDBJ databases">
        <authorList>
            <person name="Palmer J.M."/>
        </authorList>
    </citation>
    <scope>NUCLEOTIDE SEQUENCE</scope>
    <source>
        <strain evidence="2">SCRP23</strain>
    </source>
</reference>
<feature type="region of interest" description="Disordered" evidence="1">
    <location>
        <begin position="278"/>
        <end position="302"/>
    </location>
</feature>
<dbReference type="Proteomes" id="UP000693981">
    <property type="component" value="Unassembled WGS sequence"/>
</dbReference>
<feature type="region of interest" description="Disordered" evidence="1">
    <location>
        <begin position="81"/>
        <end position="218"/>
    </location>
</feature>
<protein>
    <submittedName>
        <fullName evidence="2">Uncharacterized protein</fullName>
    </submittedName>
</protein>
<evidence type="ECO:0000313" key="2">
    <source>
        <dbReference type="EMBL" id="KAG7379608.1"/>
    </source>
</evidence>
<feature type="compositionally biased region" description="Low complexity" evidence="1">
    <location>
        <begin position="288"/>
        <end position="302"/>
    </location>
</feature>
<feature type="compositionally biased region" description="Acidic residues" evidence="1">
    <location>
        <begin position="143"/>
        <end position="171"/>
    </location>
</feature>
<name>A0A8T1VHH7_9STRA</name>
<comment type="caution">
    <text evidence="2">The sequence shown here is derived from an EMBL/GenBank/DDBJ whole genome shotgun (WGS) entry which is preliminary data.</text>
</comment>
<feature type="compositionally biased region" description="Basic residues" evidence="1">
    <location>
        <begin position="1"/>
        <end position="19"/>
    </location>
</feature>
<gene>
    <name evidence="2" type="ORF">PHYBOEH_011868</name>
</gene>
<feature type="region of interest" description="Disordered" evidence="1">
    <location>
        <begin position="1"/>
        <end position="61"/>
    </location>
</feature>
<evidence type="ECO:0000313" key="3">
    <source>
        <dbReference type="Proteomes" id="UP000693981"/>
    </source>
</evidence>
<dbReference type="EMBL" id="JAGDFL010000933">
    <property type="protein sequence ID" value="KAG7379608.1"/>
    <property type="molecule type" value="Genomic_DNA"/>
</dbReference>
<feature type="compositionally biased region" description="Basic and acidic residues" evidence="1">
    <location>
        <begin position="188"/>
        <end position="202"/>
    </location>
</feature>
<dbReference type="AlphaFoldDB" id="A0A8T1VHH7"/>
<proteinExistence type="predicted"/>
<accession>A0A8T1VHH7</accession>